<comment type="caution">
    <text evidence="2">The sequence shown here is derived from an EMBL/GenBank/DDBJ whole genome shotgun (WGS) entry which is preliminary data.</text>
</comment>
<evidence type="ECO:0000313" key="2">
    <source>
        <dbReference type="EMBL" id="GFR08843.1"/>
    </source>
</evidence>
<name>A0A8X6J3V6_TRICU</name>
<organism evidence="2 3">
    <name type="scientific">Trichonephila clavata</name>
    <name type="common">Joro spider</name>
    <name type="synonym">Nephila clavata</name>
    <dbReference type="NCBI Taxonomy" id="2740835"/>
    <lineage>
        <taxon>Eukaryota</taxon>
        <taxon>Metazoa</taxon>
        <taxon>Ecdysozoa</taxon>
        <taxon>Arthropoda</taxon>
        <taxon>Chelicerata</taxon>
        <taxon>Arachnida</taxon>
        <taxon>Araneae</taxon>
        <taxon>Araneomorphae</taxon>
        <taxon>Entelegynae</taxon>
        <taxon>Araneoidea</taxon>
        <taxon>Nephilidae</taxon>
        <taxon>Trichonephila</taxon>
    </lineage>
</organism>
<protein>
    <submittedName>
        <fullName evidence="2">Uncharacterized protein</fullName>
    </submittedName>
</protein>
<dbReference type="AlphaFoldDB" id="A0A8X6J3V6"/>
<gene>
    <name evidence="2" type="ORF">TNCT_554331</name>
</gene>
<proteinExistence type="predicted"/>
<dbReference type="EMBL" id="BMAO01006478">
    <property type="protein sequence ID" value="GFR08843.1"/>
    <property type="molecule type" value="Genomic_DNA"/>
</dbReference>
<feature type="compositionally biased region" description="Polar residues" evidence="1">
    <location>
        <begin position="52"/>
        <end position="70"/>
    </location>
</feature>
<sequence length="111" mass="12358">MSSNGKTFERLHRRLRETGSFVSGMHDTRRTRSARTSEVEGNVLLELEEQPETSTQTVSSPPASQRPSTLSCATCALLESNRPSATYQFFTMVPPTTGCSTRLCRTHAIHR</sequence>
<dbReference type="Proteomes" id="UP000887116">
    <property type="component" value="Unassembled WGS sequence"/>
</dbReference>
<accession>A0A8X6J3V6</accession>
<evidence type="ECO:0000256" key="1">
    <source>
        <dbReference type="SAM" id="MobiDB-lite"/>
    </source>
</evidence>
<feature type="compositionally biased region" description="Basic and acidic residues" evidence="1">
    <location>
        <begin position="26"/>
        <end position="38"/>
    </location>
</feature>
<dbReference type="OrthoDB" id="6437217at2759"/>
<evidence type="ECO:0000313" key="3">
    <source>
        <dbReference type="Proteomes" id="UP000887116"/>
    </source>
</evidence>
<reference evidence="2" key="1">
    <citation type="submission" date="2020-07" db="EMBL/GenBank/DDBJ databases">
        <title>Multicomponent nature underlies the extraordinary mechanical properties of spider dragline silk.</title>
        <authorList>
            <person name="Kono N."/>
            <person name="Nakamura H."/>
            <person name="Mori M."/>
            <person name="Yoshida Y."/>
            <person name="Ohtoshi R."/>
            <person name="Malay A.D."/>
            <person name="Moran D.A.P."/>
            <person name="Tomita M."/>
            <person name="Numata K."/>
            <person name="Arakawa K."/>
        </authorList>
    </citation>
    <scope>NUCLEOTIDE SEQUENCE</scope>
</reference>
<feature type="region of interest" description="Disordered" evidence="1">
    <location>
        <begin position="1"/>
        <end position="70"/>
    </location>
</feature>
<keyword evidence="3" id="KW-1185">Reference proteome</keyword>